<reference evidence="2" key="1">
    <citation type="submission" date="2013-08" db="EMBL/GenBank/DDBJ databases">
        <title>Oryza genome evolution.</title>
        <authorList>
            <person name="Wing R.A."/>
            <person name="Panaud O."/>
            <person name="Oliveira A.C."/>
        </authorList>
    </citation>
    <scope>NUCLEOTIDE SEQUENCE</scope>
</reference>
<evidence type="ECO:0000313" key="2">
    <source>
        <dbReference type="EnsemblPlants" id="OGLUM01G15250.1"/>
    </source>
</evidence>
<sequence length="78" mass="7717">MAASGGGFFCTCCGYVEGGRSSAGRGGGGTADGCSQRAEPANNDATTQELGGICVEHSLAGCRGNSKGRQMRAAASKR</sequence>
<dbReference type="HOGENOM" id="CLU_2708982_0_0_1"/>
<reference evidence="2" key="2">
    <citation type="submission" date="2015-04" db="UniProtKB">
        <authorList>
            <consortium name="EnsemblPlants"/>
        </authorList>
    </citation>
    <scope>IDENTIFICATION</scope>
</reference>
<dbReference type="AlphaFoldDB" id="A0A0D9Y7N1"/>
<dbReference type="EnsemblPlants" id="OGLUM01G15250.1">
    <property type="protein sequence ID" value="OGLUM01G15250.1"/>
    <property type="gene ID" value="OGLUM01G15250"/>
</dbReference>
<keyword evidence="3" id="KW-1185">Reference proteome</keyword>
<name>A0A0D9Y7N1_9ORYZ</name>
<reference evidence="2" key="3">
    <citation type="submission" date="2018-05" db="EMBL/GenBank/DDBJ databases">
        <title>OgluRS3 (Oryza glumaepatula Reference Sequence Version 3).</title>
        <authorList>
            <person name="Zhang J."/>
            <person name="Kudrna D."/>
            <person name="Lee S."/>
            <person name="Talag J."/>
            <person name="Welchert J."/>
            <person name="Wing R.A."/>
        </authorList>
    </citation>
    <scope>NUCLEOTIDE SEQUENCE [LARGE SCALE GENOMIC DNA]</scope>
</reference>
<dbReference type="Proteomes" id="UP000026961">
    <property type="component" value="Chromosome 1"/>
</dbReference>
<feature type="region of interest" description="Disordered" evidence="1">
    <location>
        <begin position="21"/>
        <end position="42"/>
    </location>
</feature>
<evidence type="ECO:0000313" key="3">
    <source>
        <dbReference type="Proteomes" id="UP000026961"/>
    </source>
</evidence>
<organism evidence="2">
    <name type="scientific">Oryza glumipatula</name>
    <dbReference type="NCBI Taxonomy" id="40148"/>
    <lineage>
        <taxon>Eukaryota</taxon>
        <taxon>Viridiplantae</taxon>
        <taxon>Streptophyta</taxon>
        <taxon>Embryophyta</taxon>
        <taxon>Tracheophyta</taxon>
        <taxon>Spermatophyta</taxon>
        <taxon>Magnoliopsida</taxon>
        <taxon>Liliopsida</taxon>
        <taxon>Poales</taxon>
        <taxon>Poaceae</taxon>
        <taxon>BOP clade</taxon>
        <taxon>Oryzoideae</taxon>
        <taxon>Oryzeae</taxon>
        <taxon>Oryzinae</taxon>
        <taxon>Oryza</taxon>
    </lineage>
</organism>
<protein>
    <submittedName>
        <fullName evidence="2">Uncharacterized protein</fullName>
    </submittedName>
</protein>
<accession>A0A0D9Y7N1</accession>
<proteinExistence type="predicted"/>
<dbReference type="Gramene" id="OGLUM01G15250.1">
    <property type="protein sequence ID" value="OGLUM01G15250.1"/>
    <property type="gene ID" value="OGLUM01G15250"/>
</dbReference>
<evidence type="ECO:0000256" key="1">
    <source>
        <dbReference type="SAM" id="MobiDB-lite"/>
    </source>
</evidence>